<gene>
    <name evidence="2" type="ORF">AL01_08675</name>
</gene>
<dbReference type="STRING" id="1539051.AL01_08675"/>
<proteinExistence type="predicted"/>
<dbReference type="EMBL" id="JATM01000005">
    <property type="protein sequence ID" value="OOL17388.1"/>
    <property type="molecule type" value="Genomic_DNA"/>
</dbReference>
<dbReference type="Proteomes" id="UP000200980">
    <property type="component" value="Unassembled WGS sequence"/>
</dbReference>
<reference evidence="2 3" key="1">
    <citation type="journal article" date="2016" name="PLoS ONE">
        <title>Whole-Genome Sequence Analysis of Bombella intestini LMG 28161T, a Novel Acetic Acid Bacterium Isolated from the Crop of a Red-Tailed Bumble Bee, Bombus lapidarius.</title>
        <authorList>
            <person name="Li L."/>
            <person name="Illeghems K."/>
            <person name="Van Kerrebroeck S."/>
            <person name="Borremans W."/>
            <person name="Cleenwerck I."/>
            <person name="Smagghe G."/>
            <person name="De Vuyst L."/>
            <person name="Vandamme P."/>
        </authorList>
    </citation>
    <scope>NUCLEOTIDE SEQUENCE [LARGE SCALE GENOMIC DNA]</scope>
    <source>
        <strain evidence="2 3">R-52487</strain>
    </source>
</reference>
<keyword evidence="3" id="KW-1185">Reference proteome</keyword>
<feature type="region of interest" description="Disordered" evidence="1">
    <location>
        <begin position="1"/>
        <end position="20"/>
    </location>
</feature>
<feature type="compositionally biased region" description="Polar residues" evidence="1">
    <location>
        <begin position="1"/>
        <end position="11"/>
    </location>
</feature>
<accession>A0A1S8GNF8</accession>
<evidence type="ECO:0000313" key="3">
    <source>
        <dbReference type="Proteomes" id="UP000200980"/>
    </source>
</evidence>
<comment type="caution">
    <text evidence="2">The sequence shown here is derived from an EMBL/GenBank/DDBJ whole genome shotgun (WGS) entry which is preliminary data.</text>
</comment>
<sequence>MQQSGEGQGQNRKAPEWKDEGQNMYLFLRTQFLTGREREKKGPDLIMKNDEKAARKRLFKAWQSVQGGAG</sequence>
<evidence type="ECO:0000256" key="1">
    <source>
        <dbReference type="SAM" id="MobiDB-lite"/>
    </source>
</evidence>
<protein>
    <submittedName>
        <fullName evidence="2">Uncharacterized protein</fullName>
    </submittedName>
</protein>
<evidence type="ECO:0000313" key="2">
    <source>
        <dbReference type="EMBL" id="OOL17388.1"/>
    </source>
</evidence>
<organism evidence="2 3">
    <name type="scientific">Bombella intestini</name>
    <dbReference type="NCBI Taxonomy" id="1539051"/>
    <lineage>
        <taxon>Bacteria</taxon>
        <taxon>Pseudomonadati</taxon>
        <taxon>Pseudomonadota</taxon>
        <taxon>Alphaproteobacteria</taxon>
        <taxon>Acetobacterales</taxon>
        <taxon>Acetobacteraceae</taxon>
        <taxon>Bombella</taxon>
    </lineage>
</organism>
<name>A0A1S8GNF8_9PROT</name>
<dbReference type="AlphaFoldDB" id="A0A1S8GNF8"/>